<reference evidence="3" key="1">
    <citation type="submission" date="2020-11" db="EMBL/GenBank/DDBJ databases">
        <authorList>
            <person name="Tran Van P."/>
        </authorList>
    </citation>
    <scope>NUCLEOTIDE SEQUENCE</scope>
</reference>
<dbReference type="Gene3D" id="3.10.100.10">
    <property type="entry name" value="Mannose-Binding Protein A, subunit A"/>
    <property type="match status" value="1"/>
</dbReference>
<dbReference type="SUPFAM" id="SSF56436">
    <property type="entry name" value="C-type lectin-like"/>
    <property type="match status" value="1"/>
</dbReference>
<dbReference type="AlphaFoldDB" id="A0A7R9E324"/>
<dbReference type="InterPro" id="IPR001304">
    <property type="entry name" value="C-type_lectin-like"/>
</dbReference>
<dbReference type="InterPro" id="IPR016186">
    <property type="entry name" value="C-type_lectin-like/link_sf"/>
</dbReference>
<dbReference type="PROSITE" id="PS50041">
    <property type="entry name" value="C_TYPE_LECTIN_2"/>
    <property type="match status" value="1"/>
</dbReference>
<feature type="signal peptide" evidence="1">
    <location>
        <begin position="1"/>
        <end position="22"/>
    </location>
</feature>
<name>A0A7R9E324_9NEOP</name>
<protein>
    <recommendedName>
        <fullName evidence="2">C-type lectin domain-containing protein</fullName>
    </recommendedName>
</protein>
<evidence type="ECO:0000313" key="3">
    <source>
        <dbReference type="EMBL" id="CAD7425409.1"/>
    </source>
</evidence>
<dbReference type="EMBL" id="OB792943">
    <property type="protein sequence ID" value="CAD7425409.1"/>
    <property type="molecule type" value="Genomic_DNA"/>
</dbReference>
<feature type="chain" id="PRO_5031427392" description="C-type lectin domain-containing protein" evidence="1">
    <location>
        <begin position="23"/>
        <end position="186"/>
    </location>
</feature>
<gene>
    <name evidence="3" type="ORF">TMSB3V08_LOCUS2319</name>
</gene>
<accession>A0A7R9E324</accession>
<dbReference type="Pfam" id="PF00059">
    <property type="entry name" value="Lectin_C"/>
    <property type="match status" value="1"/>
</dbReference>
<feature type="domain" description="C-type lectin" evidence="2">
    <location>
        <begin position="29"/>
        <end position="161"/>
    </location>
</feature>
<sequence>MMRLGATPLLVSLAVFLAHCHAHTGYKRFPGVGYYKMHFTPKTWDRAEEICVEEDGHLVVLDSEAEYLIVKNLIKSHHNPNIIMHAGFRDNLQDGDFRSIYGESFTCTPVIQPGYNAPWEGGQSLTPGPDEHCGTVGSFESPFGGGYSIGDCETVRPYVCEREANYGRSPTYPLRKAFHKLVNWLF</sequence>
<dbReference type="SMART" id="SM00034">
    <property type="entry name" value="CLECT"/>
    <property type="match status" value="1"/>
</dbReference>
<evidence type="ECO:0000259" key="2">
    <source>
        <dbReference type="PROSITE" id="PS50041"/>
    </source>
</evidence>
<dbReference type="CDD" id="cd00037">
    <property type="entry name" value="CLECT"/>
    <property type="match status" value="1"/>
</dbReference>
<keyword evidence="1" id="KW-0732">Signal</keyword>
<evidence type="ECO:0000256" key="1">
    <source>
        <dbReference type="SAM" id="SignalP"/>
    </source>
</evidence>
<organism evidence="3">
    <name type="scientific">Timema monikensis</name>
    <dbReference type="NCBI Taxonomy" id="170555"/>
    <lineage>
        <taxon>Eukaryota</taxon>
        <taxon>Metazoa</taxon>
        <taxon>Ecdysozoa</taxon>
        <taxon>Arthropoda</taxon>
        <taxon>Hexapoda</taxon>
        <taxon>Insecta</taxon>
        <taxon>Pterygota</taxon>
        <taxon>Neoptera</taxon>
        <taxon>Polyneoptera</taxon>
        <taxon>Phasmatodea</taxon>
        <taxon>Timematodea</taxon>
        <taxon>Timematoidea</taxon>
        <taxon>Timematidae</taxon>
        <taxon>Timema</taxon>
    </lineage>
</organism>
<dbReference type="InterPro" id="IPR016187">
    <property type="entry name" value="CTDL_fold"/>
</dbReference>
<proteinExistence type="predicted"/>